<organism evidence="3 4">
    <name type="scientific">Imperialibacter roseus</name>
    <dbReference type="NCBI Taxonomy" id="1324217"/>
    <lineage>
        <taxon>Bacteria</taxon>
        <taxon>Pseudomonadati</taxon>
        <taxon>Bacteroidota</taxon>
        <taxon>Cytophagia</taxon>
        <taxon>Cytophagales</taxon>
        <taxon>Flammeovirgaceae</taxon>
        <taxon>Imperialibacter</taxon>
    </lineage>
</organism>
<dbReference type="EMBL" id="CP136051">
    <property type="protein sequence ID" value="WOK06527.1"/>
    <property type="molecule type" value="Genomic_DNA"/>
</dbReference>
<dbReference type="Pfam" id="PF00582">
    <property type="entry name" value="Usp"/>
    <property type="match status" value="2"/>
</dbReference>
<dbReference type="RefSeq" id="WP_317489244.1">
    <property type="nucleotide sequence ID" value="NZ_CP136051.1"/>
</dbReference>
<gene>
    <name evidence="3" type="ORF">RT717_25980</name>
</gene>
<reference evidence="3 4" key="1">
    <citation type="journal article" date="2023" name="Microbiol. Resour. Announc.">
        <title>Complete Genome Sequence of Imperialibacter roseus strain P4T.</title>
        <authorList>
            <person name="Tizabi D.R."/>
            <person name="Bachvaroff T."/>
            <person name="Hill R.T."/>
        </authorList>
    </citation>
    <scope>NUCLEOTIDE SEQUENCE [LARGE SCALE GENOMIC DNA]</scope>
    <source>
        <strain evidence="3 4">P4T</strain>
    </source>
</reference>
<dbReference type="CDD" id="cd00293">
    <property type="entry name" value="USP-like"/>
    <property type="match status" value="2"/>
</dbReference>
<name>A0ABZ0INA4_9BACT</name>
<sequence>MYPLQRILVCLDLSPIDQTLMEYTAHLSKALPNAKVYFIHVSKKLEIPEEIKKMFPNITGPADEALEKGINDEASKYFVNKCDTPYEAVVKDGNETEQILKWSQVKEIDLIVMGLKKSLKGSGTNAAKITAICHASVLFVPENASFKLDKVMVPVDFSKNSAMAVDVAMALKKLGNVEVLLQNVYKVPVGYHYTGKEYVDFAIIMKHNAEKQMKTFLNACQINEDDVIQVFNLDEDDKPADVIFTEAKVQAADMIILGSKGRTMVAALLMGSVAVELLRANKEIPYMIVKDKKANMGFMQAFKNL</sequence>
<evidence type="ECO:0000313" key="4">
    <source>
        <dbReference type="Proteomes" id="UP001302349"/>
    </source>
</evidence>
<dbReference type="PANTHER" id="PTHR46268">
    <property type="entry name" value="STRESS RESPONSE PROTEIN NHAX"/>
    <property type="match status" value="1"/>
</dbReference>
<proteinExistence type="inferred from homology"/>
<feature type="domain" description="UspA" evidence="2">
    <location>
        <begin position="5"/>
        <end position="141"/>
    </location>
</feature>
<dbReference type="PRINTS" id="PR01438">
    <property type="entry name" value="UNVRSLSTRESS"/>
</dbReference>
<evidence type="ECO:0000256" key="1">
    <source>
        <dbReference type="ARBA" id="ARBA00008791"/>
    </source>
</evidence>
<dbReference type="InterPro" id="IPR006015">
    <property type="entry name" value="Universal_stress_UspA"/>
</dbReference>
<dbReference type="InterPro" id="IPR014729">
    <property type="entry name" value="Rossmann-like_a/b/a_fold"/>
</dbReference>
<feature type="domain" description="UspA" evidence="2">
    <location>
        <begin position="149"/>
        <end position="280"/>
    </location>
</feature>
<evidence type="ECO:0000259" key="2">
    <source>
        <dbReference type="Pfam" id="PF00582"/>
    </source>
</evidence>
<accession>A0ABZ0INA4</accession>
<protein>
    <submittedName>
        <fullName evidence="3">Universal stress protein</fullName>
    </submittedName>
</protein>
<dbReference type="Gene3D" id="3.40.50.620">
    <property type="entry name" value="HUPs"/>
    <property type="match status" value="2"/>
</dbReference>
<dbReference type="InterPro" id="IPR006016">
    <property type="entry name" value="UspA"/>
</dbReference>
<dbReference type="SUPFAM" id="SSF52402">
    <property type="entry name" value="Adenine nucleotide alpha hydrolases-like"/>
    <property type="match status" value="2"/>
</dbReference>
<dbReference type="PANTHER" id="PTHR46268:SF6">
    <property type="entry name" value="UNIVERSAL STRESS PROTEIN UP12"/>
    <property type="match status" value="1"/>
</dbReference>
<evidence type="ECO:0000313" key="3">
    <source>
        <dbReference type="EMBL" id="WOK06527.1"/>
    </source>
</evidence>
<dbReference type="Proteomes" id="UP001302349">
    <property type="component" value="Chromosome"/>
</dbReference>
<keyword evidence="4" id="KW-1185">Reference proteome</keyword>
<comment type="similarity">
    <text evidence="1">Belongs to the universal stress protein A family.</text>
</comment>